<dbReference type="InterPro" id="IPR012337">
    <property type="entry name" value="RNaseH-like_sf"/>
</dbReference>
<evidence type="ECO:0000313" key="2">
    <source>
        <dbReference type="Proteomes" id="UP000663920"/>
    </source>
</evidence>
<reference evidence="1 2" key="1">
    <citation type="submission" date="2021-03" db="EMBL/GenBank/DDBJ databases">
        <title>Complete genome of Polaribacter_sp.SM13.</title>
        <authorList>
            <person name="Jeong S.W."/>
            <person name="Bae J.W."/>
        </authorList>
    </citation>
    <scope>NUCLEOTIDE SEQUENCE [LARGE SCALE GENOMIC DNA]</scope>
    <source>
        <strain evidence="1 2">SM13</strain>
    </source>
</reference>
<protein>
    <recommendedName>
        <fullName evidence="3">Integrase catalytic domain-containing protein</fullName>
    </recommendedName>
</protein>
<dbReference type="Proteomes" id="UP000663920">
    <property type="component" value="Chromosome"/>
</dbReference>
<gene>
    <name evidence="1" type="ORF">J3359_09830</name>
</gene>
<sequence length="137" mass="15960">MNVVKPINILSDGGSENKGELLSWINNIQAPPVIIKITLQTKDFLFTNSISENTHSIYKTEFLHGKYSLNEKTHLKDLARFVDYYNHHRYPTDLFGLTPFEVVNGKIPDKNHFKEKIQEARKNRVLVNQQWKSFKGM</sequence>
<dbReference type="KEGG" id="pcea:J3359_09830"/>
<dbReference type="SUPFAM" id="SSF53098">
    <property type="entry name" value="Ribonuclease H-like"/>
    <property type="match status" value="1"/>
</dbReference>
<dbReference type="AlphaFoldDB" id="A0A975H828"/>
<name>A0A975H828_9FLAO</name>
<accession>A0A975H828</accession>
<proteinExistence type="predicted"/>
<evidence type="ECO:0008006" key="3">
    <source>
        <dbReference type="Google" id="ProtNLM"/>
    </source>
</evidence>
<dbReference type="EMBL" id="CP071869">
    <property type="protein sequence ID" value="QTE21150.1"/>
    <property type="molecule type" value="Genomic_DNA"/>
</dbReference>
<keyword evidence="2" id="KW-1185">Reference proteome</keyword>
<dbReference type="RefSeq" id="WP_208076745.1">
    <property type="nucleotide sequence ID" value="NZ_CP071869.1"/>
</dbReference>
<organism evidence="1 2">
    <name type="scientific">Polaribacter cellanae</name>
    <dbReference type="NCBI Taxonomy" id="2818493"/>
    <lineage>
        <taxon>Bacteria</taxon>
        <taxon>Pseudomonadati</taxon>
        <taxon>Bacteroidota</taxon>
        <taxon>Flavobacteriia</taxon>
        <taxon>Flavobacteriales</taxon>
        <taxon>Flavobacteriaceae</taxon>
    </lineage>
</organism>
<evidence type="ECO:0000313" key="1">
    <source>
        <dbReference type="EMBL" id="QTE21150.1"/>
    </source>
</evidence>